<dbReference type="AlphaFoldDB" id="A0A183D8J7"/>
<accession>A0A183D8J7</accession>
<dbReference type="WBParaSite" id="GPUH_0000504501-mRNA-1">
    <property type="protein sequence ID" value="GPUH_0000504501-mRNA-1"/>
    <property type="gene ID" value="GPUH_0000504501"/>
</dbReference>
<reference evidence="3" key="1">
    <citation type="submission" date="2016-06" db="UniProtKB">
        <authorList>
            <consortium name="WormBaseParasite"/>
        </authorList>
    </citation>
    <scope>IDENTIFICATION</scope>
</reference>
<sequence length="128" mass="14942">MCKLLNNIAKNEFAKERTAFTNAAKKFLVEVLAKKDLYSANEYYMCKILLPDVFSWFPVPIEDKPVGWRPDKVMMISWLEIIFPIAYAGQLPNAFFEFVKIVGGKHYIFLIRVCWYSTEDFGHYVTPT</sequence>
<evidence type="ECO:0000313" key="1">
    <source>
        <dbReference type="EMBL" id="VDK48713.1"/>
    </source>
</evidence>
<name>A0A183D8J7_9BILA</name>
<protein>
    <submittedName>
        <fullName evidence="3">PDEase domain-containing protein</fullName>
    </submittedName>
</protein>
<organism evidence="3">
    <name type="scientific">Gongylonema pulchrum</name>
    <dbReference type="NCBI Taxonomy" id="637853"/>
    <lineage>
        <taxon>Eukaryota</taxon>
        <taxon>Metazoa</taxon>
        <taxon>Ecdysozoa</taxon>
        <taxon>Nematoda</taxon>
        <taxon>Chromadorea</taxon>
        <taxon>Rhabditida</taxon>
        <taxon>Spirurina</taxon>
        <taxon>Spiruromorpha</taxon>
        <taxon>Spiruroidea</taxon>
        <taxon>Gongylonematidae</taxon>
        <taxon>Gongylonema</taxon>
    </lineage>
</organism>
<proteinExistence type="predicted"/>
<dbReference type="EMBL" id="UYRT01010164">
    <property type="protein sequence ID" value="VDK48713.1"/>
    <property type="molecule type" value="Genomic_DNA"/>
</dbReference>
<evidence type="ECO:0000313" key="2">
    <source>
        <dbReference type="Proteomes" id="UP000271098"/>
    </source>
</evidence>
<dbReference type="Proteomes" id="UP000271098">
    <property type="component" value="Unassembled WGS sequence"/>
</dbReference>
<keyword evidence="2" id="KW-1185">Reference proteome</keyword>
<evidence type="ECO:0000313" key="3">
    <source>
        <dbReference type="WBParaSite" id="GPUH_0000504501-mRNA-1"/>
    </source>
</evidence>
<gene>
    <name evidence="1" type="ORF">GPUH_LOCUS5040</name>
</gene>
<reference evidence="1 2" key="2">
    <citation type="submission" date="2018-11" db="EMBL/GenBank/DDBJ databases">
        <authorList>
            <consortium name="Pathogen Informatics"/>
        </authorList>
    </citation>
    <scope>NUCLEOTIDE SEQUENCE [LARGE SCALE GENOMIC DNA]</scope>
</reference>